<keyword evidence="4" id="KW-1185">Reference proteome</keyword>
<dbReference type="Gene3D" id="1.10.10.60">
    <property type="entry name" value="Homeodomain-like"/>
    <property type="match status" value="1"/>
</dbReference>
<reference evidence="4" key="1">
    <citation type="submission" date="2010-08" db="EMBL/GenBank/DDBJ databases">
        <authorList>
            <consortium name="Caenorhabditis japonica Sequencing Consortium"/>
            <person name="Wilson R.K."/>
        </authorList>
    </citation>
    <scope>NUCLEOTIDE SEQUENCE [LARGE SCALE GENOMIC DNA]</scope>
    <source>
        <strain evidence="4">DF5081</strain>
    </source>
</reference>
<dbReference type="SUPFAM" id="SSF46689">
    <property type="entry name" value="Homeodomain-like"/>
    <property type="match status" value="1"/>
</dbReference>
<evidence type="ECO:0000256" key="1">
    <source>
        <dbReference type="ARBA" id="ARBA00004123"/>
    </source>
</evidence>
<evidence type="ECO:0000313" key="3">
    <source>
        <dbReference type="EnsemblMetazoa" id="CJA26607c.1"/>
    </source>
</evidence>
<dbReference type="InterPro" id="IPR009057">
    <property type="entry name" value="Homeodomain-like_sf"/>
</dbReference>
<dbReference type="GO" id="GO:0003677">
    <property type="term" value="F:DNA binding"/>
    <property type="evidence" value="ECO:0007669"/>
    <property type="project" value="InterPro"/>
</dbReference>
<name>A0A8R1EAE1_CAEJA</name>
<dbReference type="AlphaFoldDB" id="A0A8R1EAE1"/>
<dbReference type="Proteomes" id="UP000005237">
    <property type="component" value="Unassembled WGS sequence"/>
</dbReference>
<reference evidence="3" key="2">
    <citation type="submission" date="2022-06" db="UniProtKB">
        <authorList>
            <consortium name="EnsemblMetazoa"/>
        </authorList>
    </citation>
    <scope>IDENTIFICATION</scope>
    <source>
        <strain evidence="3">DF5081</strain>
    </source>
</reference>
<sequence>MHNEAFHSNWQLLGSYWTTSDDQMDRRWATTRAPFLTPAEQANVDVMHPLGRKLHEMPRQLGRSRNTIRRYATDPINYGKKQKLPQTTQHPHLPIGKHRNSRLQLYKGLNLFGILVRHVYRHGKQLNIIQDLKDATKAEWDPITEAELKTLVVNMPNRVIEVIQKFGGDTKY</sequence>
<proteinExistence type="predicted"/>
<dbReference type="InterPro" id="IPR036397">
    <property type="entry name" value="RNaseH_sf"/>
</dbReference>
<dbReference type="Pfam" id="PF11427">
    <property type="entry name" value="HTH_Tnp_Tc3_1"/>
    <property type="match status" value="1"/>
</dbReference>
<protein>
    <submittedName>
        <fullName evidence="3">HTH_Tnp_Tc3_1 domain-containing protein</fullName>
    </submittedName>
</protein>
<feature type="domain" description="Tc3 transposase DNA binding" evidence="2">
    <location>
        <begin position="37"/>
        <end position="79"/>
    </location>
</feature>
<evidence type="ECO:0000313" key="4">
    <source>
        <dbReference type="Proteomes" id="UP000005237"/>
    </source>
</evidence>
<evidence type="ECO:0000259" key="2">
    <source>
        <dbReference type="Pfam" id="PF11427"/>
    </source>
</evidence>
<accession>A0A8R1EAE1</accession>
<comment type="subcellular location">
    <subcellularLocation>
        <location evidence="1">Nucleus</location>
    </subcellularLocation>
</comment>
<dbReference type="GO" id="GO:0005634">
    <property type="term" value="C:nucleus"/>
    <property type="evidence" value="ECO:0007669"/>
    <property type="project" value="UniProtKB-SubCell"/>
</dbReference>
<dbReference type="Gene3D" id="3.30.420.10">
    <property type="entry name" value="Ribonuclease H-like superfamily/Ribonuclease H"/>
    <property type="match status" value="1"/>
</dbReference>
<organism evidence="3 4">
    <name type="scientific">Caenorhabditis japonica</name>
    <dbReference type="NCBI Taxonomy" id="281687"/>
    <lineage>
        <taxon>Eukaryota</taxon>
        <taxon>Metazoa</taxon>
        <taxon>Ecdysozoa</taxon>
        <taxon>Nematoda</taxon>
        <taxon>Chromadorea</taxon>
        <taxon>Rhabditida</taxon>
        <taxon>Rhabditina</taxon>
        <taxon>Rhabditomorpha</taxon>
        <taxon>Rhabditoidea</taxon>
        <taxon>Rhabditidae</taxon>
        <taxon>Peloderinae</taxon>
        <taxon>Caenorhabditis</taxon>
    </lineage>
</organism>
<dbReference type="EnsemblMetazoa" id="CJA26607c.1">
    <property type="protein sequence ID" value="CJA26607c.1"/>
    <property type="gene ID" value="WBGene00182179"/>
</dbReference>
<dbReference type="InterPro" id="IPR025898">
    <property type="entry name" value="Tc3_transposase_DNA-bd_dom"/>
</dbReference>